<evidence type="ECO:0000313" key="1">
    <source>
        <dbReference type="EMBL" id="KAL3791437.1"/>
    </source>
</evidence>
<sequence>MPRTFWIPAQGMEPRCFLEKLALQIFHHHVPPLSSNFYYDPSTSGAEWWVQLRPSPPGTGRYSMLLPNNDPDDITKSGMSFHWDKDEDLRLLCRGSVHIHPHLSSVTYLTDLGAPTMVLSRRVEGMTGGIIDEDDEGTTGFISWPKQGKHLSFDGRLLHAAPSDLMEDGLFEKQCQFKVIEGMSDKEKKIMERRHRRTTFLVNIWLNYKPFNVNPFPETMISSMSKVDLFGDFELFGRNEDDKGDTNDTQLAIRIKVSLTKTGATEISDEGQKMVEVVEKTWPIDSCNDNVQIKVPIPMGVIREQSLDGLNVLLSWQANMIQLSSQKGN</sequence>
<protein>
    <submittedName>
        <fullName evidence="1">Uncharacterized protein</fullName>
    </submittedName>
</protein>
<accession>A0ABD3PUJ9</accession>
<name>A0ABD3PUJ9_9STRA</name>
<evidence type="ECO:0000313" key="2">
    <source>
        <dbReference type="Proteomes" id="UP001516023"/>
    </source>
</evidence>
<dbReference type="AlphaFoldDB" id="A0ABD3PUJ9"/>
<organism evidence="1 2">
    <name type="scientific">Cyclotella cryptica</name>
    <dbReference type="NCBI Taxonomy" id="29204"/>
    <lineage>
        <taxon>Eukaryota</taxon>
        <taxon>Sar</taxon>
        <taxon>Stramenopiles</taxon>
        <taxon>Ochrophyta</taxon>
        <taxon>Bacillariophyta</taxon>
        <taxon>Coscinodiscophyceae</taxon>
        <taxon>Thalassiosirophycidae</taxon>
        <taxon>Stephanodiscales</taxon>
        <taxon>Stephanodiscaceae</taxon>
        <taxon>Cyclotella</taxon>
    </lineage>
</organism>
<comment type="caution">
    <text evidence="1">The sequence shown here is derived from an EMBL/GenBank/DDBJ whole genome shotgun (WGS) entry which is preliminary data.</text>
</comment>
<dbReference type="EMBL" id="JABMIG020000114">
    <property type="protein sequence ID" value="KAL3791437.1"/>
    <property type="molecule type" value="Genomic_DNA"/>
</dbReference>
<proteinExistence type="predicted"/>
<dbReference type="Proteomes" id="UP001516023">
    <property type="component" value="Unassembled WGS sequence"/>
</dbReference>
<reference evidence="1 2" key="1">
    <citation type="journal article" date="2020" name="G3 (Bethesda)">
        <title>Improved Reference Genome for Cyclotella cryptica CCMP332, a Model for Cell Wall Morphogenesis, Salinity Adaptation, and Lipid Production in Diatoms (Bacillariophyta).</title>
        <authorList>
            <person name="Roberts W.R."/>
            <person name="Downey K.M."/>
            <person name="Ruck E.C."/>
            <person name="Traller J.C."/>
            <person name="Alverson A.J."/>
        </authorList>
    </citation>
    <scope>NUCLEOTIDE SEQUENCE [LARGE SCALE GENOMIC DNA]</scope>
    <source>
        <strain evidence="1 2">CCMP332</strain>
    </source>
</reference>
<gene>
    <name evidence="1" type="ORF">HJC23_011493</name>
</gene>
<keyword evidence="2" id="KW-1185">Reference proteome</keyword>